<name>A0ABX2IC42_BLAHA</name>
<sequence length="115" mass="13203">MPEQRKLGDVDLYIPAREELAKAQKILEHHGYKQEEEVSGHHLTYLKEGHLQMKVRFPKLSKCPLLCIFFTIPIVCVELLSGRLWEISGNTITLPESPRFLKIVRMSARLSSFAA</sequence>
<dbReference type="RefSeq" id="WP_173749556.1">
    <property type="nucleotide sequence ID" value="NZ_JAAITA010000013.1"/>
</dbReference>
<organism evidence="1 2">
    <name type="scientific">Blautia hansenii</name>
    <name type="common">Ruminococcus hansenii</name>
    <dbReference type="NCBI Taxonomy" id="1322"/>
    <lineage>
        <taxon>Bacteria</taxon>
        <taxon>Bacillati</taxon>
        <taxon>Bacillota</taxon>
        <taxon>Clostridia</taxon>
        <taxon>Lachnospirales</taxon>
        <taxon>Lachnospiraceae</taxon>
        <taxon>Blautia</taxon>
    </lineage>
</organism>
<keyword evidence="2" id="KW-1185">Reference proteome</keyword>
<evidence type="ECO:0000313" key="1">
    <source>
        <dbReference type="EMBL" id="NSJ86543.1"/>
    </source>
</evidence>
<comment type="caution">
    <text evidence="1">The sequence shown here is derived from an EMBL/GenBank/DDBJ whole genome shotgun (WGS) entry which is preliminary data.</text>
</comment>
<dbReference type="Proteomes" id="UP000822142">
    <property type="component" value="Unassembled WGS sequence"/>
</dbReference>
<accession>A0ABX2IC42</accession>
<proteinExistence type="predicted"/>
<reference evidence="1 2" key="1">
    <citation type="journal article" date="2020" name="Cell Host Microbe">
        <title>Functional and Genomic Variation between Human-Derived Isolates of Lachnospiraceae Reveals Inter- and Intra-Species Diversity.</title>
        <authorList>
            <person name="Sorbara M.T."/>
            <person name="Littmann E.R."/>
            <person name="Fontana E."/>
            <person name="Moody T.U."/>
            <person name="Kohout C.E."/>
            <person name="Gjonbalaj M."/>
            <person name="Eaton V."/>
            <person name="Seok R."/>
            <person name="Leiner I.M."/>
            <person name="Pamer E.G."/>
        </authorList>
    </citation>
    <scope>NUCLEOTIDE SEQUENCE [LARGE SCALE GENOMIC DNA]</scope>
    <source>
        <strain evidence="1 2">MSK.15.26</strain>
    </source>
</reference>
<dbReference type="EMBL" id="JAAITA010000013">
    <property type="protein sequence ID" value="NSJ86543.1"/>
    <property type="molecule type" value="Genomic_DNA"/>
</dbReference>
<protein>
    <submittedName>
        <fullName evidence="1">Nucleotidyltransferase family protein</fullName>
    </submittedName>
</protein>
<gene>
    <name evidence="1" type="ORF">G5A70_10270</name>
</gene>
<evidence type="ECO:0000313" key="2">
    <source>
        <dbReference type="Proteomes" id="UP000822142"/>
    </source>
</evidence>